<dbReference type="InParanoid" id="A0A1J7IFI5"/>
<feature type="transmembrane region" description="Helical" evidence="6">
    <location>
        <begin position="479"/>
        <end position="500"/>
    </location>
</feature>
<evidence type="ECO:0000256" key="6">
    <source>
        <dbReference type="SAM" id="Phobius"/>
    </source>
</evidence>
<reference evidence="7 8" key="1">
    <citation type="submission" date="2016-10" db="EMBL/GenBank/DDBJ databases">
        <title>Draft genome sequence of Coniochaeta ligniaria NRRL30616, a lignocellulolytic fungus for bioabatement of inhibitors in plant biomass hydrolysates.</title>
        <authorList>
            <consortium name="DOE Joint Genome Institute"/>
            <person name="Jimenez D.J."/>
            <person name="Hector R.E."/>
            <person name="Riley R."/>
            <person name="Sun H."/>
            <person name="Grigoriev I.V."/>
            <person name="Van Elsas J.D."/>
            <person name="Nichols N.N."/>
        </authorList>
    </citation>
    <scope>NUCLEOTIDE SEQUENCE [LARGE SCALE GENOMIC DNA]</scope>
    <source>
        <strain evidence="7 8">NRRL 30616</strain>
    </source>
</reference>
<feature type="transmembrane region" description="Helical" evidence="6">
    <location>
        <begin position="167"/>
        <end position="187"/>
    </location>
</feature>
<feature type="transmembrane region" description="Helical" evidence="6">
    <location>
        <begin position="124"/>
        <end position="147"/>
    </location>
</feature>
<dbReference type="OrthoDB" id="2417308at2759"/>
<evidence type="ECO:0000256" key="4">
    <source>
        <dbReference type="ARBA" id="ARBA00022989"/>
    </source>
</evidence>
<evidence type="ECO:0000313" key="8">
    <source>
        <dbReference type="Proteomes" id="UP000182658"/>
    </source>
</evidence>
<feature type="transmembrane region" description="Helical" evidence="6">
    <location>
        <begin position="381"/>
        <end position="403"/>
    </location>
</feature>
<sequence length="541" mass="57631">MADITKTASGAIGNDDITKRDDAGHTGLINASGHVQELARNFNLLSLAGVGLVVGNVWPAIGGSILVAIFNGGPPGVLFEFITVSVFYWTVAASIAELASAIPSSAGVYHWATVTPGPKWGRMIGFFAGWWNFLAWIMGAASMVAIFGNTVVQMYALNHEGFVAQPWHVFIVYIIATWLACAAVCLANRAMPLLNNIGVGAILAGFLITIIVVTVMPGRDGRPAHATSSFVWTEWTAEIGYPDGFVFVAGMLNGAFSVGAVDATTHLAEEIPLPHINVPKAIGLQLAIGFITGFCYLVAVMYAINDYDALFESPYPIAEIYRQATGSAAGATGLLALVMICIGLTVIGLYITCGRTLWALARDKAAPYPAVFGRVHPSLDVPVWSTIASAALVTVLGCIYVGSTTAFNAFVGSFILMSSSSFLAAILPNLLTGRKNITYGPFHLKGWVGWALNGVACSYMLVWFVIYCFPYGLPTDATTMNYACLIWGGLTIMVGLWWFLKARHGYQGPSTTGGIISEAERIHGHTESVDNTGFKGVERMA</sequence>
<feature type="transmembrane region" description="Helical" evidence="6">
    <location>
        <begin position="44"/>
        <end position="70"/>
    </location>
</feature>
<dbReference type="GO" id="GO:0006865">
    <property type="term" value="P:amino acid transport"/>
    <property type="evidence" value="ECO:0007669"/>
    <property type="project" value="InterPro"/>
</dbReference>
<feature type="transmembrane region" description="Helical" evidence="6">
    <location>
        <begin position="334"/>
        <end position="360"/>
    </location>
</feature>
<keyword evidence="5 6" id="KW-0472">Membrane</keyword>
<dbReference type="AlphaFoldDB" id="A0A1J7IFI5"/>
<dbReference type="EMBL" id="KV875100">
    <property type="protein sequence ID" value="OIW26222.1"/>
    <property type="molecule type" value="Genomic_DNA"/>
</dbReference>
<evidence type="ECO:0000256" key="2">
    <source>
        <dbReference type="ARBA" id="ARBA00022448"/>
    </source>
</evidence>
<dbReference type="PANTHER" id="PTHR45649:SF27">
    <property type="entry name" value="CHOLINE TRANSPORTER (EUROFUNG)"/>
    <property type="match status" value="1"/>
</dbReference>
<dbReference type="GO" id="GO:0016020">
    <property type="term" value="C:membrane"/>
    <property type="evidence" value="ECO:0007669"/>
    <property type="project" value="UniProtKB-SubCell"/>
</dbReference>
<dbReference type="InterPro" id="IPR002293">
    <property type="entry name" value="AA/rel_permease1"/>
</dbReference>
<dbReference type="Proteomes" id="UP000182658">
    <property type="component" value="Unassembled WGS sequence"/>
</dbReference>
<dbReference type="PROSITE" id="PS00218">
    <property type="entry name" value="AMINO_ACID_PERMEASE_1"/>
    <property type="match status" value="1"/>
</dbReference>
<feature type="transmembrane region" description="Helical" evidence="6">
    <location>
        <begin position="447"/>
        <end position="473"/>
    </location>
</feature>
<dbReference type="GO" id="GO:0022857">
    <property type="term" value="F:transmembrane transporter activity"/>
    <property type="evidence" value="ECO:0007669"/>
    <property type="project" value="InterPro"/>
</dbReference>
<evidence type="ECO:0000256" key="1">
    <source>
        <dbReference type="ARBA" id="ARBA00004141"/>
    </source>
</evidence>
<dbReference type="PIRSF" id="PIRSF006060">
    <property type="entry name" value="AA_transporter"/>
    <property type="match status" value="1"/>
</dbReference>
<evidence type="ECO:0000256" key="3">
    <source>
        <dbReference type="ARBA" id="ARBA00022692"/>
    </source>
</evidence>
<feature type="transmembrane region" description="Helical" evidence="6">
    <location>
        <begin position="282"/>
        <end position="304"/>
    </location>
</feature>
<feature type="transmembrane region" description="Helical" evidence="6">
    <location>
        <begin position="409"/>
        <end position="427"/>
    </location>
</feature>
<organism evidence="7 8">
    <name type="scientific">Coniochaeta ligniaria NRRL 30616</name>
    <dbReference type="NCBI Taxonomy" id="1408157"/>
    <lineage>
        <taxon>Eukaryota</taxon>
        <taxon>Fungi</taxon>
        <taxon>Dikarya</taxon>
        <taxon>Ascomycota</taxon>
        <taxon>Pezizomycotina</taxon>
        <taxon>Sordariomycetes</taxon>
        <taxon>Sordariomycetidae</taxon>
        <taxon>Coniochaetales</taxon>
        <taxon>Coniochaetaceae</taxon>
        <taxon>Coniochaeta</taxon>
    </lineage>
</organism>
<dbReference type="STRING" id="1408157.A0A1J7IFI5"/>
<evidence type="ECO:0000313" key="7">
    <source>
        <dbReference type="EMBL" id="OIW26222.1"/>
    </source>
</evidence>
<accession>A0A1J7IFI5</accession>
<dbReference type="InterPro" id="IPR004840">
    <property type="entry name" value="Amino_acid_permease_CS"/>
</dbReference>
<protein>
    <submittedName>
        <fullName evidence="7">Amino acid permease</fullName>
    </submittedName>
</protein>
<keyword evidence="8" id="KW-1185">Reference proteome</keyword>
<dbReference type="Gene3D" id="1.20.1740.10">
    <property type="entry name" value="Amino acid/polyamine transporter I"/>
    <property type="match status" value="1"/>
</dbReference>
<feature type="transmembrane region" description="Helical" evidence="6">
    <location>
        <begin position="86"/>
        <end position="112"/>
    </location>
</feature>
<keyword evidence="3 6" id="KW-0812">Transmembrane</keyword>
<gene>
    <name evidence="7" type="ORF">CONLIGDRAFT_662837</name>
</gene>
<dbReference type="Pfam" id="PF13520">
    <property type="entry name" value="AA_permease_2"/>
    <property type="match status" value="1"/>
</dbReference>
<evidence type="ECO:0000256" key="5">
    <source>
        <dbReference type="ARBA" id="ARBA00023136"/>
    </source>
</evidence>
<name>A0A1J7IFI5_9PEZI</name>
<dbReference type="PANTHER" id="PTHR45649">
    <property type="entry name" value="AMINO-ACID PERMEASE BAT1"/>
    <property type="match status" value="1"/>
</dbReference>
<keyword evidence="2" id="KW-0813">Transport</keyword>
<comment type="subcellular location">
    <subcellularLocation>
        <location evidence="1">Membrane</location>
        <topology evidence="1">Multi-pass membrane protein</topology>
    </subcellularLocation>
</comment>
<keyword evidence="4 6" id="KW-1133">Transmembrane helix</keyword>
<proteinExistence type="predicted"/>
<feature type="transmembrane region" description="Helical" evidence="6">
    <location>
        <begin position="199"/>
        <end position="219"/>
    </location>
</feature>